<dbReference type="InterPro" id="IPR010905">
    <property type="entry name" value="Glyco_hydro_88"/>
</dbReference>
<dbReference type="InterPro" id="IPR052043">
    <property type="entry name" value="PolySaccharide_Degr_Enz"/>
</dbReference>
<keyword evidence="2" id="KW-0732">Signal</keyword>
<evidence type="ECO:0000313" key="3">
    <source>
        <dbReference type="EMBL" id="MET7001342.1"/>
    </source>
</evidence>
<dbReference type="InterPro" id="IPR032342">
    <property type="entry name" value="DUF4861"/>
</dbReference>
<reference evidence="3 4" key="1">
    <citation type="submission" date="2024-06" db="EMBL/GenBank/DDBJ databases">
        <title>Chitinophaga defluvii sp. nov., isolated from municipal sewage.</title>
        <authorList>
            <person name="Zhang L."/>
        </authorList>
    </citation>
    <scope>NUCLEOTIDE SEQUENCE [LARGE SCALE GENOMIC DNA]</scope>
    <source>
        <strain evidence="3 4">H8</strain>
    </source>
</reference>
<evidence type="ECO:0000256" key="1">
    <source>
        <dbReference type="ARBA" id="ARBA00022801"/>
    </source>
</evidence>
<feature type="signal peptide" evidence="2">
    <location>
        <begin position="1"/>
        <end position="27"/>
    </location>
</feature>
<organism evidence="3 4">
    <name type="scientific">Chitinophaga defluvii</name>
    <dbReference type="NCBI Taxonomy" id="3163343"/>
    <lineage>
        <taxon>Bacteria</taxon>
        <taxon>Pseudomonadati</taxon>
        <taxon>Bacteroidota</taxon>
        <taxon>Chitinophagia</taxon>
        <taxon>Chitinophagales</taxon>
        <taxon>Chitinophagaceae</taxon>
        <taxon>Chitinophaga</taxon>
    </lineage>
</organism>
<gene>
    <name evidence="3" type="ORF">ABR189_28420</name>
</gene>
<dbReference type="Pfam" id="PF07470">
    <property type="entry name" value="Glyco_hydro_88"/>
    <property type="match status" value="1"/>
</dbReference>
<evidence type="ECO:0000313" key="4">
    <source>
        <dbReference type="Proteomes" id="UP001549749"/>
    </source>
</evidence>
<protein>
    <submittedName>
        <fullName evidence="3">DUF4861 family protein</fullName>
    </submittedName>
</protein>
<proteinExistence type="predicted"/>
<dbReference type="EMBL" id="JBEXAC010000003">
    <property type="protein sequence ID" value="MET7001342.1"/>
    <property type="molecule type" value="Genomic_DNA"/>
</dbReference>
<keyword evidence="4" id="KW-1185">Reference proteome</keyword>
<dbReference type="SUPFAM" id="SSF48208">
    <property type="entry name" value="Six-hairpin glycosidases"/>
    <property type="match status" value="1"/>
</dbReference>
<dbReference type="Pfam" id="PF16153">
    <property type="entry name" value="DUF4861"/>
    <property type="match status" value="1"/>
</dbReference>
<evidence type="ECO:0000256" key="2">
    <source>
        <dbReference type="SAM" id="SignalP"/>
    </source>
</evidence>
<dbReference type="InterPro" id="IPR012341">
    <property type="entry name" value="6hp_glycosidase-like_sf"/>
</dbReference>
<sequence length="744" mass="83115">MMIKKTFTSGVLSLLILNSVIAVPVSAGTGKPVAVVTAARYTGDYPADAIRRVMVKVGSWQWKHIERKGWSYAQTDWTNGAMYAGMMALNQVADSPAYMQHLLRVGEDNQWNTGPYRFFADDYCIGQMYAQLYSIYQQPEMIEKFRLLADSIVAQPHDEPLEWVNNIHLREWAWCDALFMGPPALAYLSTATGDLKYLQTASKLWWKTSDFLFDREENLYYRDGRFIPQREKNGKKVFWSRGNGWVMGGLARMMDNMPAGFPDRPKFEDQFKKMAYRVAGLQTADGTWHASLLDPDNYPAKETSGTGFYVYALTWGINNGLLPEKDFLPVIQKGWQALLDCVQEDGKLGFVQIPAAAPGQATANDTEVYGVGAFLLAGAELIKYDISKRAEVRIAVNNASGVNRQGTLVEIPYTDISKKLDKATRKSFKIVNLLNLQEIPYQLIYEGGKEVKKIALQVSVIPGGSITAAVVAGAPAAIPAQAYGRYVPERKDDYAWENDKIAFRMYGPALDKFPNENAHGIDVWGKRTKEMVIDQWYKLDNYHHDNGQGLDFYSVGLTLGAGDIAPYIGDSIYFSPKYKTYKVLDNGPLRTTFQLIYDTWQVNNMPVSVIKTISLDAGSQLNKMSVQYTFKGKELPVVTGLVKRASAGTVLLDEQHGVMGYWEPQHGEDGTIGTGCVFTTPVPQLLTDRKHLLAPGVAGNHQDFVYYTGAAWSKGGAIADAQQWFSYLEDFAKGLKAPLKVRVW</sequence>
<dbReference type="InterPro" id="IPR008928">
    <property type="entry name" value="6-hairpin_glycosidase_sf"/>
</dbReference>
<accession>A0ABV2TE84</accession>
<dbReference type="PANTHER" id="PTHR33886:SF8">
    <property type="entry name" value="UNSATURATED RHAMNOGALACTURONAN HYDROLASE (EUROFUNG)"/>
    <property type="match status" value="1"/>
</dbReference>
<feature type="chain" id="PRO_5047143850" evidence="2">
    <location>
        <begin position="28"/>
        <end position="744"/>
    </location>
</feature>
<name>A0ABV2TE84_9BACT</name>
<dbReference type="PANTHER" id="PTHR33886">
    <property type="entry name" value="UNSATURATED RHAMNOGALACTURONAN HYDROLASE (EUROFUNG)"/>
    <property type="match status" value="1"/>
</dbReference>
<dbReference type="Proteomes" id="UP001549749">
    <property type="component" value="Unassembled WGS sequence"/>
</dbReference>
<comment type="caution">
    <text evidence="3">The sequence shown here is derived from an EMBL/GenBank/DDBJ whole genome shotgun (WGS) entry which is preliminary data.</text>
</comment>
<dbReference type="RefSeq" id="WP_354663912.1">
    <property type="nucleotide sequence ID" value="NZ_JBEXAC010000003.1"/>
</dbReference>
<dbReference type="Gene3D" id="1.50.10.10">
    <property type="match status" value="1"/>
</dbReference>
<keyword evidence="1" id="KW-0378">Hydrolase</keyword>